<dbReference type="GO" id="GO:0031543">
    <property type="term" value="F:peptidyl-proline dioxygenase activity"/>
    <property type="evidence" value="ECO:0007669"/>
    <property type="project" value="TreeGrafter"/>
</dbReference>
<keyword evidence="6" id="KW-0408">Iron</keyword>
<evidence type="ECO:0000256" key="6">
    <source>
        <dbReference type="ARBA" id="ARBA00023004"/>
    </source>
</evidence>
<evidence type="ECO:0000256" key="1">
    <source>
        <dbReference type="ARBA" id="ARBA00001961"/>
    </source>
</evidence>
<dbReference type="InterPro" id="IPR044862">
    <property type="entry name" value="Pro_4_hyd_alph_FE2OG_OXY"/>
</dbReference>
<organism evidence="9">
    <name type="scientific">Alexandrium catenella</name>
    <name type="common">Red tide dinoflagellate</name>
    <name type="synonym">Gonyaulax catenella</name>
    <dbReference type="NCBI Taxonomy" id="2925"/>
    <lineage>
        <taxon>Eukaryota</taxon>
        <taxon>Sar</taxon>
        <taxon>Alveolata</taxon>
        <taxon>Dinophyceae</taxon>
        <taxon>Gonyaulacales</taxon>
        <taxon>Pyrocystaceae</taxon>
        <taxon>Alexandrium</taxon>
    </lineage>
</organism>
<dbReference type="PANTHER" id="PTHR12907">
    <property type="entry name" value="EGL NINE HOMOLOG-RELATED"/>
    <property type="match status" value="1"/>
</dbReference>
<evidence type="ECO:0000256" key="5">
    <source>
        <dbReference type="ARBA" id="ARBA00023002"/>
    </source>
</evidence>
<dbReference type="SMART" id="SM00702">
    <property type="entry name" value="P4Hc"/>
    <property type="match status" value="1"/>
</dbReference>
<evidence type="ECO:0000256" key="2">
    <source>
        <dbReference type="ARBA" id="ARBA00022723"/>
    </source>
</evidence>
<dbReference type="Gene3D" id="2.60.120.620">
    <property type="entry name" value="q2cbj1_9rhob like domain"/>
    <property type="match status" value="1"/>
</dbReference>
<keyword evidence="5" id="KW-0560">Oxidoreductase</keyword>
<evidence type="ECO:0000259" key="8">
    <source>
        <dbReference type="PROSITE" id="PS51471"/>
    </source>
</evidence>
<keyword evidence="2" id="KW-0479">Metal-binding</keyword>
<reference evidence="9" key="1">
    <citation type="submission" date="2021-01" db="EMBL/GenBank/DDBJ databases">
        <authorList>
            <person name="Corre E."/>
            <person name="Pelletier E."/>
            <person name="Niang G."/>
            <person name="Scheremetjew M."/>
            <person name="Finn R."/>
            <person name="Kale V."/>
            <person name="Holt S."/>
            <person name="Cochrane G."/>
            <person name="Meng A."/>
            <person name="Brown T."/>
            <person name="Cohen L."/>
        </authorList>
    </citation>
    <scope>NUCLEOTIDE SEQUENCE</scope>
    <source>
        <strain evidence="9">OF101</strain>
    </source>
</reference>
<evidence type="ECO:0000256" key="3">
    <source>
        <dbReference type="ARBA" id="ARBA00022896"/>
    </source>
</evidence>
<dbReference type="AlphaFoldDB" id="A0A7S1M347"/>
<dbReference type="PANTHER" id="PTHR12907:SF26">
    <property type="entry name" value="HIF PROLYL HYDROXYLASE, ISOFORM C"/>
    <property type="match status" value="1"/>
</dbReference>
<dbReference type="EMBL" id="HBGE01028461">
    <property type="protein sequence ID" value="CAD9120675.1"/>
    <property type="molecule type" value="Transcribed_RNA"/>
</dbReference>
<dbReference type="InterPro" id="IPR005123">
    <property type="entry name" value="Oxoglu/Fe-dep_dioxygenase_dom"/>
</dbReference>
<keyword evidence="3" id="KW-0847">Vitamin C</keyword>
<comment type="cofactor">
    <cofactor evidence="1">
        <name>L-ascorbate</name>
        <dbReference type="ChEBI" id="CHEBI:38290"/>
    </cofactor>
</comment>
<dbReference type="PROSITE" id="PS51471">
    <property type="entry name" value="FE2OG_OXY"/>
    <property type="match status" value="1"/>
</dbReference>
<dbReference type="GO" id="GO:0071456">
    <property type="term" value="P:cellular response to hypoxia"/>
    <property type="evidence" value="ECO:0007669"/>
    <property type="project" value="TreeGrafter"/>
</dbReference>
<protein>
    <recommendedName>
        <fullName evidence="8">Fe2OG dioxygenase domain-containing protein</fullName>
    </recommendedName>
</protein>
<dbReference type="GO" id="GO:0008198">
    <property type="term" value="F:ferrous iron binding"/>
    <property type="evidence" value="ECO:0007669"/>
    <property type="project" value="TreeGrafter"/>
</dbReference>
<dbReference type="GO" id="GO:0031418">
    <property type="term" value="F:L-ascorbic acid binding"/>
    <property type="evidence" value="ECO:0007669"/>
    <property type="project" value="UniProtKB-KW"/>
</dbReference>
<name>A0A7S1M347_ALECA</name>
<evidence type="ECO:0000256" key="4">
    <source>
        <dbReference type="ARBA" id="ARBA00022964"/>
    </source>
</evidence>
<feature type="domain" description="Fe2OG dioxygenase" evidence="8">
    <location>
        <begin position="222"/>
        <end position="319"/>
    </location>
</feature>
<keyword evidence="4" id="KW-0223">Dioxygenase</keyword>
<sequence length="355" mass="37580">MPAEASVESSAPPGPAADDEPAWVEEEVEALRKWAESQACGFPPLLAKVRKGFDEAVATAREACRSHREFVRLQGGDSGGMEMRRAFSGDLGRRVRLAAAAATDGLFAEVCLLPGACRDERARAILTAERLSELESKRVLVVDWALKPKEVLAARKEAEALDAAGKLAPHLGHNIGATPVHRGDRITWVKGSGEGPLADVVRLLQGLAAELEAGTDFGELHVPPEAMLACYPGSGTHYTRHVDSVGEDPRCVTCIFYLQTLAYRSEVDGGELRVTPPGESSQKVEAKGGRLVIFDSRTVEHEVLPARSSRMAVTLWLRRRPPTAPSVAAAMAGAGVEGAGDGAAGAAPPTEGARS</sequence>
<accession>A0A7S1M347</accession>
<dbReference type="Pfam" id="PF13640">
    <property type="entry name" value="2OG-FeII_Oxy_3"/>
    <property type="match status" value="1"/>
</dbReference>
<proteinExistence type="predicted"/>
<dbReference type="InterPro" id="IPR006620">
    <property type="entry name" value="Pro_4_hyd_alph"/>
</dbReference>
<evidence type="ECO:0000313" key="9">
    <source>
        <dbReference type="EMBL" id="CAD9120675.1"/>
    </source>
</evidence>
<evidence type="ECO:0000256" key="7">
    <source>
        <dbReference type="SAM" id="MobiDB-lite"/>
    </source>
</evidence>
<feature type="region of interest" description="Disordered" evidence="7">
    <location>
        <begin position="1"/>
        <end position="22"/>
    </location>
</feature>
<gene>
    <name evidence="9" type="ORF">ACAT0790_LOCUS17095</name>
</gene>
<dbReference type="InterPro" id="IPR051559">
    <property type="entry name" value="HIF_prolyl_hydroxylases"/>
</dbReference>